<evidence type="ECO:0000256" key="12">
    <source>
        <dbReference type="ARBA" id="ARBA00037847"/>
    </source>
</evidence>
<evidence type="ECO:0000256" key="1">
    <source>
        <dbReference type="ARBA" id="ARBA00005513"/>
    </source>
</evidence>
<evidence type="ECO:0000256" key="10">
    <source>
        <dbReference type="ARBA" id="ARBA00025198"/>
    </source>
</evidence>
<evidence type="ECO:0000256" key="9">
    <source>
        <dbReference type="ARBA" id="ARBA00023310"/>
    </source>
</evidence>
<keyword evidence="7 13" id="KW-0406">Ion transport</keyword>
<organism evidence="15 16">
    <name type="scientific">Skermanella cutis</name>
    <dbReference type="NCBI Taxonomy" id="2775420"/>
    <lineage>
        <taxon>Bacteria</taxon>
        <taxon>Pseudomonadati</taxon>
        <taxon>Pseudomonadota</taxon>
        <taxon>Alphaproteobacteria</taxon>
        <taxon>Rhodospirillales</taxon>
        <taxon>Azospirillaceae</taxon>
        <taxon>Skermanella</taxon>
    </lineage>
</organism>
<name>A0ABX7B7I8_9PROT</name>
<evidence type="ECO:0000313" key="15">
    <source>
        <dbReference type="EMBL" id="QQP90343.1"/>
    </source>
</evidence>
<evidence type="ECO:0000256" key="13">
    <source>
        <dbReference type="HAMAP-Rule" id="MF_01398"/>
    </source>
</evidence>
<keyword evidence="2 13" id="KW-0813">Transport</keyword>
<comment type="function">
    <text evidence="11">Component of the F(0) channel, it forms part of the peripheral stalk, linking F(1) to F(0). The b'-subunit is a diverged and duplicated form of b found in plants and photosynthetic bacteria.</text>
</comment>
<evidence type="ECO:0000256" key="7">
    <source>
        <dbReference type="ARBA" id="ARBA00023065"/>
    </source>
</evidence>
<keyword evidence="3 13" id="KW-0138">CF(0)</keyword>
<keyword evidence="9 13" id="KW-0066">ATP synthesis</keyword>
<evidence type="ECO:0000313" key="16">
    <source>
        <dbReference type="Proteomes" id="UP000595197"/>
    </source>
</evidence>
<dbReference type="PANTHER" id="PTHR33445">
    <property type="entry name" value="ATP SYNTHASE SUBUNIT B', CHLOROPLASTIC"/>
    <property type="match status" value="1"/>
</dbReference>
<dbReference type="InterPro" id="IPR002146">
    <property type="entry name" value="ATP_synth_b/b'su_bac/chlpt"/>
</dbReference>
<dbReference type="HAMAP" id="MF_01398">
    <property type="entry name" value="ATP_synth_b_bprime"/>
    <property type="match status" value="1"/>
</dbReference>
<evidence type="ECO:0000256" key="8">
    <source>
        <dbReference type="ARBA" id="ARBA00023136"/>
    </source>
</evidence>
<keyword evidence="16" id="KW-1185">Reference proteome</keyword>
<comment type="subunit">
    <text evidence="13">F-type ATPases have 2 components, F(1) - the catalytic core - and F(0) - the membrane proton channel. F(1) has five subunits: alpha(3), beta(3), gamma(1), delta(1), epsilon(1). F(0) has three main subunits: a(1), b(2) and c(10-14). The alpha and beta chains form an alternating ring which encloses part of the gamma chain. F(1) is attached to F(0) by a central stalk formed by the gamma and epsilon chains, while a peripheral stalk is formed by the delta and b chains.</text>
</comment>
<reference evidence="15" key="1">
    <citation type="submission" date="2021-02" db="EMBL/GenBank/DDBJ databases">
        <title>Skermanella TT6 skin isolate.</title>
        <authorList>
            <person name="Lee K."/>
            <person name="Ganzorig M."/>
        </authorList>
    </citation>
    <scope>NUCLEOTIDE SEQUENCE</scope>
    <source>
        <strain evidence="15">TT6</strain>
    </source>
</reference>
<evidence type="ECO:0000256" key="4">
    <source>
        <dbReference type="ARBA" id="ARBA00022692"/>
    </source>
</evidence>
<evidence type="ECO:0000256" key="11">
    <source>
        <dbReference type="ARBA" id="ARBA00025614"/>
    </source>
</evidence>
<evidence type="ECO:0000256" key="14">
    <source>
        <dbReference type="RuleBase" id="RU003848"/>
    </source>
</evidence>
<evidence type="ECO:0000256" key="2">
    <source>
        <dbReference type="ARBA" id="ARBA00022448"/>
    </source>
</evidence>
<protein>
    <recommendedName>
        <fullName evidence="13">ATP synthase subunit b</fullName>
    </recommendedName>
    <alternativeName>
        <fullName evidence="13">ATP synthase F(0) sector subunit b</fullName>
    </alternativeName>
    <alternativeName>
        <fullName evidence="13">ATPase subunit I</fullName>
    </alternativeName>
    <alternativeName>
        <fullName evidence="13">F-type ATPase subunit b</fullName>
        <shortName evidence="13">F-ATPase subunit b</shortName>
    </alternativeName>
</protein>
<dbReference type="Proteomes" id="UP000595197">
    <property type="component" value="Chromosome"/>
</dbReference>
<dbReference type="Pfam" id="PF00430">
    <property type="entry name" value="ATP-synt_B"/>
    <property type="match status" value="1"/>
</dbReference>
<sequence>MPKFLARLRAGGLAGRVGLAWTMLVVTAGGALAQADHGAAGDAAHGADLAHGAEHGSGGLPQLDPTVFAPQLIWLAISFIALYFLMAKVALPKVAEVLEERQERITNDLDRASALREESAGVMEGYEKALTDARAHAQSVMAATTADIASASSGRQAQFNADLAAKTRAAEERINAAKETALTSVRSVAAEIAQQTAEKLGGIKVDAARADTAVGAVMQERG</sequence>
<evidence type="ECO:0000256" key="5">
    <source>
        <dbReference type="ARBA" id="ARBA00022781"/>
    </source>
</evidence>
<evidence type="ECO:0000256" key="6">
    <source>
        <dbReference type="ARBA" id="ARBA00022989"/>
    </source>
</evidence>
<keyword evidence="6 13" id="KW-1133">Transmembrane helix</keyword>
<dbReference type="RefSeq" id="WP_201077368.1">
    <property type="nucleotide sequence ID" value="NZ_CP067420.1"/>
</dbReference>
<dbReference type="EMBL" id="CP067420">
    <property type="protein sequence ID" value="QQP90343.1"/>
    <property type="molecule type" value="Genomic_DNA"/>
</dbReference>
<comment type="function">
    <text evidence="10 13">F(1)F(0) ATP synthase produces ATP from ADP in the presence of a proton or sodium gradient. F-type ATPases consist of two structural domains, F(1) containing the extramembraneous catalytic core and F(0) containing the membrane proton channel, linked together by a central stalk and a peripheral stalk. During catalysis, ATP synthesis in the catalytic domain of F(1) is coupled via a rotary mechanism of the central stalk subunits to proton translocation.</text>
</comment>
<keyword evidence="5 13" id="KW-0375">Hydrogen ion transport</keyword>
<comment type="subcellular location">
    <subcellularLocation>
        <location evidence="13">Cell membrane</location>
        <topology evidence="13">Single-pass membrane protein</topology>
    </subcellularLocation>
    <subcellularLocation>
        <location evidence="12">Endomembrane system</location>
        <topology evidence="12">Single-pass membrane protein</topology>
    </subcellularLocation>
</comment>
<proteinExistence type="inferred from homology"/>
<keyword evidence="4 13" id="KW-0812">Transmembrane</keyword>
<keyword evidence="8 13" id="KW-0472">Membrane</keyword>
<dbReference type="CDD" id="cd06503">
    <property type="entry name" value="ATP-synt_Fo_b"/>
    <property type="match status" value="1"/>
</dbReference>
<accession>A0ABX7B7I8</accession>
<dbReference type="InterPro" id="IPR050059">
    <property type="entry name" value="ATP_synthase_B_chain"/>
</dbReference>
<comment type="similarity">
    <text evidence="1 13 14">Belongs to the ATPase B chain family.</text>
</comment>
<feature type="transmembrane region" description="Helical" evidence="13">
    <location>
        <begin position="72"/>
        <end position="91"/>
    </location>
</feature>
<keyword evidence="13" id="KW-1003">Cell membrane</keyword>
<gene>
    <name evidence="13" type="primary">atpF</name>
    <name evidence="15" type="ORF">IGS68_03535</name>
</gene>
<dbReference type="PANTHER" id="PTHR33445:SF1">
    <property type="entry name" value="ATP SYNTHASE SUBUNIT B"/>
    <property type="match status" value="1"/>
</dbReference>
<evidence type="ECO:0000256" key="3">
    <source>
        <dbReference type="ARBA" id="ARBA00022547"/>
    </source>
</evidence>